<dbReference type="AlphaFoldDB" id="A0A562SFN3"/>
<dbReference type="Gene3D" id="3.40.50.150">
    <property type="entry name" value="Vaccinia Virus protein VP39"/>
    <property type="match status" value="1"/>
</dbReference>
<dbReference type="RefSeq" id="WP_144887013.1">
    <property type="nucleotide sequence ID" value="NZ_VLLE01000005.1"/>
</dbReference>
<keyword evidence="2" id="KW-1185">Reference proteome</keyword>
<name>A0A562SFN3_9BACT</name>
<reference evidence="1 2" key="1">
    <citation type="journal article" date="2015" name="Stand. Genomic Sci.">
        <title>Genomic Encyclopedia of Bacterial and Archaeal Type Strains, Phase III: the genomes of soil and plant-associated and newly described type strains.</title>
        <authorList>
            <person name="Whitman W.B."/>
            <person name="Woyke T."/>
            <person name="Klenk H.P."/>
            <person name="Zhou Y."/>
            <person name="Lilburn T.G."/>
            <person name="Beck B.J."/>
            <person name="De Vos P."/>
            <person name="Vandamme P."/>
            <person name="Eisen J.A."/>
            <person name="Garrity G."/>
            <person name="Hugenholtz P."/>
            <person name="Kyrpides N.C."/>
        </authorList>
    </citation>
    <scope>NUCLEOTIDE SEQUENCE [LARGE SCALE GENOMIC DNA]</scope>
    <source>
        <strain evidence="1 2">CGMCC 1.7271</strain>
    </source>
</reference>
<dbReference type="OrthoDB" id="5464618at2"/>
<protein>
    <submittedName>
        <fullName evidence="1">Methyltransferase family protein</fullName>
    </submittedName>
</protein>
<dbReference type="Proteomes" id="UP000316167">
    <property type="component" value="Unassembled WGS sequence"/>
</dbReference>
<dbReference type="GO" id="GO:0032259">
    <property type="term" value="P:methylation"/>
    <property type="evidence" value="ECO:0007669"/>
    <property type="project" value="UniProtKB-KW"/>
</dbReference>
<evidence type="ECO:0000313" key="2">
    <source>
        <dbReference type="Proteomes" id="UP000316167"/>
    </source>
</evidence>
<keyword evidence="1" id="KW-0489">Methyltransferase</keyword>
<sequence length="266" mass="30202">MYSVFQLGKKYLRYYFTAANGKGHGVHSPFVFSLITKVLNDATKYPAYKEIETQRNLLLGNETIITVEDFGAGSTKGLTKQRVVQQIAATSLKPKKYAQLLYRLVNYFQPKQILELGTSLGITTAYLAKANPSAAVTTMEGSTAVATIAQQQFDALQLKNIAVVTGNFDETLQPLIDKAGQAFDFVFIDGNHRKEPTLRYFEQLLAKANNDTVFVFDDIHWSAEMEEAWEQLKQHPQVTLTVDLFFIGLVFLRKEQKEREHFIIRY</sequence>
<evidence type="ECO:0000313" key="1">
    <source>
        <dbReference type="EMBL" id="TWI80169.1"/>
    </source>
</evidence>
<dbReference type="PANTHER" id="PTHR43836">
    <property type="entry name" value="CATECHOL O-METHYLTRANSFERASE 1-RELATED"/>
    <property type="match status" value="1"/>
</dbReference>
<comment type="caution">
    <text evidence="1">The sequence shown here is derived from an EMBL/GenBank/DDBJ whole genome shotgun (WGS) entry which is preliminary data.</text>
</comment>
<dbReference type="CDD" id="cd02440">
    <property type="entry name" value="AdoMet_MTases"/>
    <property type="match status" value="1"/>
</dbReference>
<dbReference type="SUPFAM" id="SSF53335">
    <property type="entry name" value="S-adenosyl-L-methionine-dependent methyltransferases"/>
    <property type="match status" value="1"/>
</dbReference>
<dbReference type="PANTHER" id="PTHR43836:SF2">
    <property type="entry name" value="CATECHOL O-METHYLTRANSFERASE 1-RELATED"/>
    <property type="match status" value="1"/>
</dbReference>
<keyword evidence="1" id="KW-0808">Transferase</keyword>
<dbReference type="GO" id="GO:0008171">
    <property type="term" value="F:O-methyltransferase activity"/>
    <property type="evidence" value="ECO:0007669"/>
    <property type="project" value="TreeGrafter"/>
</dbReference>
<gene>
    <name evidence="1" type="ORF">IQ13_2839</name>
</gene>
<dbReference type="EMBL" id="VLLE01000005">
    <property type="protein sequence ID" value="TWI80169.1"/>
    <property type="molecule type" value="Genomic_DNA"/>
</dbReference>
<organism evidence="1 2">
    <name type="scientific">Lacibacter cauensis</name>
    <dbReference type="NCBI Taxonomy" id="510947"/>
    <lineage>
        <taxon>Bacteria</taxon>
        <taxon>Pseudomonadati</taxon>
        <taxon>Bacteroidota</taxon>
        <taxon>Chitinophagia</taxon>
        <taxon>Chitinophagales</taxon>
        <taxon>Chitinophagaceae</taxon>
        <taxon>Lacibacter</taxon>
    </lineage>
</organism>
<dbReference type="InterPro" id="IPR029063">
    <property type="entry name" value="SAM-dependent_MTases_sf"/>
</dbReference>
<dbReference type="Pfam" id="PF13578">
    <property type="entry name" value="Methyltransf_24"/>
    <property type="match status" value="1"/>
</dbReference>
<accession>A0A562SFN3</accession>
<proteinExistence type="predicted"/>